<gene>
    <name evidence="5" type="ORF">ACAT0790_LOCUS3575</name>
</gene>
<evidence type="ECO:0000256" key="2">
    <source>
        <dbReference type="ARBA" id="ARBA00013269"/>
    </source>
</evidence>
<dbReference type="SUPFAM" id="SSF53218">
    <property type="entry name" value="Molybdenum cofactor biosynthesis proteins"/>
    <property type="match status" value="1"/>
</dbReference>
<sequence>MAALTLQMEAYAFRQLVEHLQWRSDVQNIDIMNLAGFCRNCLAKWYHAGAKVHGLPMEYSEACERIYGEPIAQWKKQHQKTASEDQMKIFEESKAKHARTDPGPALLAAAAAQPSVPAAGHSTVCGMDCDAPPPAALEHSGPAVTARIAVLTASDRASDGVYEDQSGPGVVACVQAFAQASGTLAASVAHQKVVRDEEALIYETLQEWSEARDCDVIITTGGTGFGPRDVTPEATRRIIARPAEGLARAMAWQTSFQEPHSILSRGTCGVTSTGVLVVNLPGNPAAVKQCLSVLLPVLPHALQMLRA</sequence>
<organism evidence="5">
    <name type="scientific">Alexandrium catenella</name>
    <name type="common">Red tide dinoflagellate</name>
    <name type="synonym">Gonyaulax catenella</name>
    <dbReference type="NCBI Taxonomy" id="2925"/>
    <lineage>
        <taxon>Eukaryota</taxon>
        <taxon>Sar</taxon>
        <taxon>Alveolata</taxon>
        <taxon>Dinophyceae</taxon>
        <taxon>Gonyaulacales</taxon>
        <taxon>Pyrocystaceae</taxon>
        <taxon>Alexandrium</taxon>
    </lineage>
</organism>
<dbReference type="GO" id="GO:0006777">
    <property type="term" value="P:Mo-molybdopterin cofactor biosynthetic process"/>
    <property type="evidence" value="ECO:0007669"/>
    <property type="project" value="UniProtKB-KW"/>
</dbReference>
<evidence type="ECO:0000256" key="1">
    <source>
        <dbReference type="ARBA" id="ARBA00005046"/>
    </source>
</evidence>
<dbReference type="InterPro" id="IPR008284">
    <property type="entry name" value="MoCF_biosynth_CS"/>
</dbReference>
<dbReference type="CDD" id="cd00886">
    <property type="entry name" value="MogA_MoaB"/>
    <property type="match status" value="1"/>
</dbReference>
<dbReference type="EMBL" id="HBGE01005819">
    <property type="protein sequence ID" value="CAD9092702.1"/>
    <property type="molecule type" value="Transcribed_RNA"/>
</dbReference>
<reference evidence="5" key="1">
    <citation type="submission" date="2021-01" db="EMBL/GenBank/DDBJ databases">
        <authorList>
            <person name="Corre E."/>
            <person name="Pelletier E."/>
            <person name="Niang G."/>
            <person name="Scheremetjew M."/>
            <person name="Finn R."/>
            <person name="Kale V."/>
            <person name="Holt S."/>
            <person name="Cochrane G."/>
            <person name="Meng A."/>
            <person name="Brown T."/>
            <person name="Cohen L."/>
        </authorList>
    </citation>
    <scope>NUCLEOTIDE SEQUENCE</scope>
    <source>
        <strain evidence="5">OF101</strain>
    </source>
</reference>
<dbReference type="InterPro" id="IPR051920">
    <property type="entry name" value="MPT_Adenylyltrnsfr/MoaC-Rel"/>
</dbReference>
<dbReference type="NCBIfam" id="TIGR00177">
    <property type="entry name" value="molyb_syn"/>
    <property type="match status" value="1"/>
</dbReference>
<proteinExistence type="predicted"/>
<dbReference type="AlphaFoldDB" id="A0A7S1L2D7"/>
<dbReference type="Gene3D" id="1.10.3340.10">
    <property type="entry name" value="SMc04008-like"/>
    <property type="match status" value="1"/>
</dbReference>
<dbReference type="SMART" id="SM00852">
    <property type="entry name" value="MoCF_biosynth"/>
    <property type="match status" value="1"/>
</dbReference>
<dbReference type="PANTHER" id="PTHR43764:SF1">
    <property type="entry name" value="MOLYBDOPTERIN MOLYBDOTRANSFERASE"/>
    <property type="match status" value="1"/>
</dbReference>
<dbReference type="Pfam" id="PF00994">
    <property type="entry name" value="MoCF_biosynth"/>
    <property type="match status" value="1"/>
</dbReference>
<evidence type="ECO:0000259" key="4">
    <source>
        <dbReference type="SMART" id="SM00852"/>
    </source>
</evidence>
<dbReference type="PROSITE" id="PS01078">
    <property type="entry name" value="MOCF_BIOSYNTHESIS_1"/>
    <property type="match status" value="1"/>
</dbReference>
<name>A0A7S1L2D7_ALECA</name>
<dbReference type="SUPFAM" id="SSF158757">
    <property type="entry name" value="SMc04008-like"/>
    <property type="match status" value="1"/>
</dbReference>
<evidence type="ECO:0000256" key="3">
    <source>
        <dbReference type="ARBA" id="ARBA00023150"/>
    </source>
</evidence>
<accession>A0A7S1L2D7</accession>
<dbReference type="Gene3D" id="3.40.980.10">
    <property type="entry name" value="MoaB/Mog-like domain"/>
    <property type="match status" value="1"/>
</dbReference>
<dbReference type="InterPro" id="IPR001453">
    <property type="entry name" value="MoaB/Mog_dom"/>
</dbReference>
<keyword evidence="3" id="KW-0501">Molybdenum cofactor biosynthesis</keyword>
<evidence type="ECO:0000313" key="5">
    <source>
        <dbReference type="EMBL" id="CAD9092702.1"/>
    </source>
</evidence>
<comment type="pathway">
    <text evidence="1">Cofactor biosynthesis; molybdopterin biosynthesis.</text>
</comment>
<feature type="domain" description="MoaB/Mog" evidence="4">
    <location>
        <begin position="149"/>
        <end position="301"/>
    </location>
</feature>
<dbReference type="InterPro" id="IPR023163">
    <property type="entry name" value="SMc04008-like_domain"/>
</dbReference>
<dbReference type="GO" id="GO:0061599">
    <property type="term" value="F:molybdopterin molybdotransferase activity"/>
    <property type="evidence" value="ECO:0007669"/>
    <property type="project" value="UniProtKB-EC"/>
</dbReference>
<dbReference type="PANTHER" id="PTHR43764">
    <property type="entry name" value="MOLYBDENUM COFACTOR BIOSYNTHESIS"/>
    <property type="match status" value="1"/>
</dbReference>
<dbReference type="InterPro" id="IPR036810">
    <property type="entry name" value="SMc04008-like_sf"/>
</dbReference>
<dbReference type="EC" id="2.10.1.1" evidence="2"/>
<protein>
    <recommendedName>
        <fullName evidence="2">molybdopterin molybdotransferase</fullName>
        <ecNumber evidence="2">2.10.1.1</ecNumber>
    </recommendedName>
</protein>
<dbReference type="Pfam" id="PF06844">
    <property type="entry name" value="DUF1244"/>
    <property type="match status" value="1"/>
</dbReference>
<dbReference type="InterPro" id="IPR036425">
    <property type="entry name" value="MoaB/Mog-like_dom_sf"/>
</dbReference>